<protein>
    <recommendedName>
        <fullName evidence="3">Peptidase MA-like domain-containing protein</fullName>
    </recommendedName>
</protein>
<dbReference type="OrthoDB" id="5855557at2"/>
<keyword evidence="2" id="KW-1185">Reference proteome</keyword>
<dbReference type="EMBL" id="CP036150">
    <property type="protein sequence ID" value="QEN06696.1"/>
    <property type="molecule type" value="Genomic_DNA"/>
</dbReference>
<evidence type="ECO:0008006" key="3">
    <source>
        <dbReference type="Google" id="ProtNLM"/>
    </source>
</evidence>
<organism evidence="1 2">
    <name type="scientific">Oceanispirochaeta crateris</name>
    <dbReference type="NCBI Taxonomy" id="2518645"/>
    <lineage>
        <taxon>Bacteria</taxon>
        <taxon>Pseudomonadati</taxon>
        <taxon>Spirochaetota</taxon>
        <taxon>Spirochaetia</taxon>
        <taxon>Spirochaetales</taxon>
        <taxon>Spirochaetaceae</taxon>
        <taxon>Oceanispirochaeta</taxon>
    </lineage>
</organism>
<evidence type="ECO:0000313" key="1">
    <source>
        <dbReference type="EMBL" id="QEN06696.1"/>
    </source>
</evidence>
<dbReference type="AlphaFoldDB" id="A0A5C1QJL1"/>
<sequence length="252" mass="29437">MKHKTRNTVKIILGTTLSLGALNFLPLLDLKTRNMQAYNLEGIIVYAEKKDLAEGKIIVEKIKNSSQKINASLRFAEEQNVDIIIYPNRKVLHRKTFGYAGWFLPDWYIGKNTKNYVMITSPSEPGPQHTRESIKKAAVHEYVHALTDRKNKKIDYWMKEAFALYLANQKPERSSIFKFKDITFSEYKTQNPIKFAGVGGYSLSYTFMEYLKNEFGWERIIGFLDPEKSFEMITGKSEIEVFNDWKTWLEDY</sequence>
<name>A0A5C1QJL1_9SPIO</name>
<evidence type="ECO:0000313" key="2">
    <source>
        <dbReference type="Proteomes" id="UP000324209"/>
    </source>
</evidence>
<dbReference type="KEGG" id="ock:EXM22_01320"/>
<dbReference type="RefSeq" id="WP_149484779.1">
    <property type="nucleotide sequence ID" value="NZ_CP036150.1"/>
</dbReference>
<accession>A0A5C1QJL1</accession>
<dbReference type="Proteomes" id="UP000324209">
    <property type="component" value="Chromosome"/>
</dbReference>
<proteinExistence type="predicted"/>
<gene>
    <name evidence="1" type="ORF">EXM22_01320</name>
</gene>
<reference evidence="1 2" key="1">
    <citation type="submission" date="2019-02" db="EMBL/GenBank/DDBJ databases">
        <title>Complete Genome Sequence and Methylome Analysis of free living Spirochaetas.</title>
        <authorList>
            <person name="Fomenkov A."/>
            <person name="Dubinina G."/>
            <person name="Leshcheva N."/>
            <person name="Mikheeva N."/>
            <person name="Grabovich M."/>
            <person name="Vincze T."/>
            <person name="Roberts R.J."/>
        </authorList>
    </citation>
    <scope>NUCLEOTIDE SEQUENCE [LARGE SCALE GENOMIC DNA]</scope>
    <source>
        <strain evidence="1 2">K2</strain>
    </source>
</reference>